<dbReference type="OrthoDB" id="5296662at2"/>
<keyword evidence="3" id="KW-1185">Reference proteome</keyword>
<reference evidence="2 3" key="1">
    <citation type="submission" date="2016-10" db="EMBL/GenBank/DDBJ databases">
        <authorList>
            <person name="de Groot N.N."/>
        </authorList>
    </citation>
    <scope>NUCLEOTIDE SEQUENCE [LARGE SCALE GENOMIC DNA]</scope>
    <source>
        <strain evidence="2 3">DSM 14789</strain>
    </source>
</reference>
<organism evidence="2 3">
    <name type="scientific">Modicisalibacter muralis</name>
    <dbReference type="NCBI Taxonomy" id="119000"/>
    <lineage>
        <taxon>Bacteria</taxon>
        <taxon>Pseudomonadati</taxon>
        <taxon>Pseudomonadota</taxon>
        <taxon>Gammaproteobacteria</taxon>
        <taxon>Oceanospirillales</taxon>
        <taxon>Halomonadaceae</taxon>
        <taxon>Modicisalibacter</taxon>
    </lineage>
</organism>
<dbReference type="AlphaFoldDB" id="A0A1G9QKW2"/>
<name>A0A1G9QKW2_9GAMM</name>
<feature type="transmembrane region" description="Helical" evidence="1">
    <location>
        <begin position="20"/>
        <end position="39"/>
    </location>
</feature>
<dbReference type="Proteomes" id="UP000198654">
    <property type="component" value="Unassembled WGS sequence"/>
</dbReference>
<dbReference type="RefSeq" id="WP_089730454.1">
    <property type="nucleotide sequence ID" value="NZ_FNGI01000012.1"/>
</dbReference>
<keyword evidence="1" id="KW-1133">Transmembrane helix</keyword>
<keyword evidence="1" id="KW-0812">Transmembrane</keyword>
<dbReference type="STRING" id="119000.SAMN05661010_03385"/>
<dbReference type="Pfam" id="PF16074">
    <property type="entry name" value="PilW"/>
    <property type="match status" value="1"/>
</dbReference>
<evidence type="ECO:0000313" key="3">
    <source>
        <dbReference type="Proteomes" id="UP000198654"/>
    </source>
</evidence>
<dbReference type="InterPro" id="IPR032092">
    <property type="entry name" value="PilW"/>
</dbReference>
<sequence length="257" mass="27918">MKRSCSVRMGSQLGISLVELMISMVIGLVVVGLVTGYYLSSRQTYGNVNASSGVNDHGRFAISMIEQQLWLAGYADDWQARTLIFPSRVAAGGMPGFAAGEVVKATAQGELWIRYRAASLEEQPLRDCSGQALDDPDVVVIAHIDTVNNTLQCTLHYSDAAGGTTSDGAVTLIAGVDALRWAFLDGSNSYKRYADGVDWPSVRAVRVDLVLSSMEPAFATSQAQVIRIDEQELTYNDDRMRRHISRVVALRNLLGGL</sequence>
<protein>
    <submittedName>
        <fullName evidence="2">Type IV Pilus-assembly protein W</fullName>
    </submittedName>
</protein>
<proteinExistence type="predicted"/>
<accession>A0A1G9QKW2</accession>
<gene>
    <name evidence="2" type="ORF">SAMN05661010_03385</name>
</gene>
<keyword evidence="1" id="KW-0472">Membrane</keyword>
<dbReference type="GO" id="GO:0043683">
    <property type="term" value="P:type IV pilus assembly"/>
    <property type="evidence" value="ECO:0007669"/>
    <property type="project" value="InterPro"/>
</dbReference>
<dbReference type="EMBL" id="FNGI01000012">
    <property type="protein sequence ID" value="SDM11663.1"/>
    <property type="molecule type" value="Genomic_DNA"/>
</dbReference>
<evidence type="ECO:0000313" key="2">
    <source>
        <dbReference type="EMBL" id="SDM11663.1"/>
    </source>
</evidence>
<evidence type="ECO:0000256" key="1">
    <source>
        <dbReference type="SAM" id="Phobius"/>
    </source>
</evidence>